<feature type="region of interest" description="Disordered" evidence="1">
    <location>
        <begin position="86"/>
        <end position="114"/>
    </location>
</feature>
<dbReference type="Proteomes" id="UP000268093">
    <property type="component" value="Unassembled WGS sequence"/>
</dbReference>
<name>A0A433DFK0_9FUNG</name>
<comment type="caution">
    <text evidence="2">The sequence shown here is derived from an EMBL/GenBank/DDBJ whole genome shotgun (WGS) entry which is preliminary data.</text>
</comment>
<organism evidence="2 3">
    <name type="scientific">Jimgerdemannia flammicorona</name>
    <dbReference type="NCBI Taxonomy" id="994334"/>
    <lineage>
        <taxon>Eukaryota</taxon>
        <taxon>Fungi</taxon>
        <taxon>Fungi incertae sedis</taxon>
        <taxon>Mucoromycota</taxon>
        <taxon>Mucoromycotina</taxon>
        <taxon>Endogonomycetes</taxon>
        <taxon>Endogonales</taxon>
        <taxon>Endogonaceae</taxon>
        <taxon>Jimgerdemannia</taxon>
    </lineage>
</organism>
<evidence type="ECO:0000313" key="3">
    <source>
        <dbReference type="Proteomes" id="UP000268093"/>
    </source>
</evidence>
<feature type="non-terminal residue" evidence="2">
    <location>
        <position position="1"/>
    </location>
</feature>
<dbReference type="Gene3D" id="1.10.3660.10">
    <property type="entry name" value="6-phosphogluconate dehydrogenase C-terminal like domain"/>
    <property type="match status" value="1"/>
</dbReference>
<dbReference type="AlphaFoldDB" id="A0A433DFK0"/>
<protein>
    <submittedName>
        <fullName evidence="2">Uncharacterized protein</fullName>
    </submittedName>
</protein>
<evidence type="ECO:0000256" key="1">
    <source>
        <dbReference type="SAM" id="MobiDB-lite"/>
    </source>
</evidence>
<accession>A0A433DFK0</accession>
<reference evidence="2 3" key="1">
    <citation type="journal article" date="2018" name="New Phytol.">
        <title>Phylogenomics of Endogonaceae and evolution of mycorrhizas within Mucoromycota.</title>
        <authorList>
            <person name="Chang Y."/>
            <person name="Desiro A."/>
            <person name="Na H."/>
            <person name="Sandor L."/>
            <person name="Lipzen A."/>
            <person name="Clum A."/>
            <person name="Barry K."/>
            <person name="Grigoriev I.V."/>
            <person name="Martin F.M."/>
            <person name="Stajich J.E."/>
            <person name="Smith M.E."/>
            <person name="Bonito G."/>
            <person name="Spatafora J.W."/>
        </authorList>
    </citation>
    <scope>NUCLEOTIDE SEQUENCE [LARGE SCALE GENOMIC DNA]</scope>
    <source>
        <strain evidence="2 3">GMNB39</strain>
    </source>
</reference>
<evidence type="ECO:0000313" key="2">
    <source>
        <dbReference type="EMBL" id="RUP49565.1"/>
    </source>
</evidence>
<dbReference type="OrthoDB" id="5399569at2759"/>
<keyword evidence="3" id="KW-1185">Reference proteome</keyword>
<proteinExistence type="predicted"/>
<gene>
    <name evidence="2" type="ORF">BC936DRAFT_142218</name>
</gene>
<sequence length="178" mass="19924">GITEYLFRSPHLLEEALKAALHNREIRVSDMEFMTAARGWAECVELGNMEGYRKRFEATAGFFSDRFAESAMLGNKMIAMITKKTVGRKGATGKEEGRGLHRSSKSRKEDRVSVSASHIPTLTFMLQDIAPSQMRSTARVHAKGYLSRDWLSNDTASHEGTTIEPAGRSFPRCVYSDM</sequence>
<dbReference type="EMBL" id="RBNI01002202">
    <property type="protein sequence ID" value="RUP49565.1"/>
    <property type="molecule type" value="Genomic_DNA"/>
</dbReference>